<keyword evidence="1" id="KW-0812">Transmembrane</keyword>
<accession>A0A239M1J4</accession>
<evidence type="ECO:0000313" key="2">
    <source>
        <dbReference type="EMBL" id="SNT36430.1"/>
    </source>
</evidence>
<evidence type="ECO:0000313" key="3">
    <source>
        <dbReference type="Proteomes" id="UP000198280"/>
    </source>
</evidence>
<keyword evidence="1" id="KW-0472">Membrane</keyword>
<feature type="transmembrane region" description="Helical" evidence="1">
    <location>
        <begin position="74"/>
        <end position="93"/>
    </location>
</feature>
<name>A0A239M1J4_9ACTN</name>
<dbReference type="Proteomes" id="UP000198280">
    <property type="component" value="Unassembled WGS sequence"/>
</dbReference>
<reference evidence="2 3" key="1">
    <citation type="submission" date="2017-06" db="EMBL/GenBank/DDBJ databases">
        <authorList>
            <person name="Kim H.J."/>
            <person name="Triplett B.A."/>
        </authorList>
    </citation>
    <scope>NUCLEOTIDE SEQUENCE [LARGE SCALE GENOMIC DNA]</scope>
    <source>
        <strain evidence="2 3">CGMCC 4.1858</strain>
    </source>
</reference>
<protein>
    <submittedName>
        <fullName evidence="2">Uncharacterized protein</fullName>
    </submittedName>
</protein>
<dbReference type="AlphaFoldDB" id="A0A239M1J4"/>
<sequence length="94" mass="9621">MFLTSLLLAVATYVAVGLWEVTHTFCLDGPGCPGPDAVDLAVYGSVLGLPAVYFAGTAVVLMRRGVTAAAGVQAVFLTGWLVPASVLALRLLAS</sequence>
<proteinExistence type="predicted"/>
<feature type="transmembrane region" description="Helical" evidence="1">
    <location>
        <begin position="41"/>
        <end position="62"/>
    </location>
</feature>
<keyword evidence="1" id="KW-1133">Transmembrane helix</keyword>
<keyword evidence="3" id="KW-1185">Reference proteome</keyword>
<evidence type="ECO:0000256" key="1">
    <source>
        <dbReference type="SAM" id="Phobius"/>
    </source>
</evidence>
<gene>
    <name evidence="2" type="ORF">SAMN05216252_12278</name>
</gene>
<dbReference type="EMBL" id="FZOF01000022">
    <property type="protein sequence ID" value="SNT36430.1"/>
    <property type="molecule type" value="Genomic_DNA"/>
</dbReference>
<organism evidence="2 3">
    <name type="scientific">Actinacidiphila glaucinigra</name>
    <dbReference type="NCBI Taxonomy" id="235986"/>
    <lineage>
        <taxon>Bacteria</taxon>
        <taxon>Bacillati</taxon>
        <taxon>Actinomycetota</taxon>
        <taxon>Actinomycetes</taxon>
        <taxon>Kitasatosporales</taxon>
        <taxon>Streptomycetaceae</taxon>
        <taxon>Actinacidiphila</taxon>
    </lineage>
</organism>